<dbReference type="GO" id="GO:0003677">
    <property type="term" value="F:DNA binding"/>
    <property type="evidence" value="ECO:0007669"/>
    <property type="project" value="UniProtKB-KW"/>
</dbReference>
<dbReference type="GO" id="GO:0006950">
    <property type="term" value="P:response to stress"/>
    <property type="evidence" value="ECO:0007669"/>
    <property type="project" value="TreeGrafter"/>
</dbReference>
<gene>
    <name evidence="5" type="ORF">SAMN04489747_0561</name>
</gene>
<keyword evidence="6" id="KW-1185">Reference proteome</keyword>
<organism evidence="5 6">
    <name type="scientific">Auraticoccus monumenti</name>
    <dbReference type="NCBI Taxonomy" id="675864"/>
    <lineage>
        <taxon>Bacteria</taxon>
        <taxon>Bacillati</taxon>
        <taxon>Actinomycetota</taxon>
        <taxon>Actinomycetes</taxon>
        <taxon>Propionibacteriales</taxon>
        <taxon>Propionibacteriaceae</taxon>
        <taxon>Auraticoccus</taxon>
    </lineage>
</organism>
<name>A0A1G6T964_9ACTN</name>
<evidence type="ECO:0000256" key="3">
    <source>
        <dbReference type="ARBA" id="ARBA00023163"/>
    </source>
</evidence>
<dbReference type="InterPro" id="IPR023187">
    <property type="entry name" value="Tscrpt_reg_MarR-type_CS"/>
</dbReference>
<dbReference type="PANTHER" id="PTHR33164:SF43">
    <property type="entry name" value="HTH-TYPE TRANSCRIPTIONAL REPRESSOR YETL"/>
    <property type="match status" value="1"/>
</dbReference>
<accession>A0A1G6T964</accession>
<reference evidence="5 6" key="1">
    <citation type="submission" date="2016-10" db="EMBL/GenBank/DDBJ databases">
        <authorList>
            <person name="de Groot N.N."/>
        </authorList>
    </citation>
    <scope>NUCLEOTIDE SEQUENCE [LARGE SCALE GENOMIC DNA]</scope>
    <source>
        <strain evidence="5 6">MON 2.2</strain>
    </source>
</reference>
<dbReference type="Gene3D" id="1.10.10.10">
    <property type="entry name" value="Winged helix-like DNA-binding domain superfamily/Winged helix DNA-binding domain"/>
    <property type="match status" value="1"/>
</dbReference>
<dbReference type="PRINTS" id="PR00598">
    <property type="entry name" value="HTHMARR"/>
</dbReference>
<proteinExistence type="predicted"/>
<sequence length="150" mass="16722">MSTARDYRGRVDEDLADWSLGRLLSTAARHVERDWNAFLGERGLTHAGLLALHALVDGPRTQRQLAAASQVEEQTMARVVERLERTGHVTRERDPEDRRRLQVRLTEAGRAAYTEITATEVADELVTAPLVDPAGFRAELIRLVRAAGRG</sequence>
<evidence type="ECO:0000256" key="1">
    <source>
        <dbReference type="ARBA" id="ARBA00023015"/>
    </source>
</evidence>
<keyword evidence="3" id="KW-0804">Transcription</keyword>
<dbReference type="InterPro" id="IPR036388">
    <property type="entry name" value="WH-like_DNA-bd_sf"/>
</dbReference>
<evidence type="ECO:0000313" key="6">
    <source>
        <dbReference type="Proteomes" id="UP000198546"/>
    </source>
</evidence>
<dbReference type="SUPFAM" id="SSF46785">
    <property type="entry name" value="Winged helix' DNA-binding domain"/>
    <property type="match status" value="1"/>
</dbReference>
<dbReference type="InterPro" id="IPR036390">
    <property type="entry name" value="WH_DNA-bd_sf"/>
</dbReference>
<evidence type="ECO:0000259" key="4">
    <source>
        <dbReference type="PROSITE" id="PS50995"/>
    </source>
</evidence>
<dbReference type="PROSITE" id="PS50995">
    <property type="entry name" value="HTH_MARR_2"/>
    <property type="match status" value="1"/>
</dbReference>
<dbReference type="InterPro" id="IPR039422">
    <property type="entry name" value="MarR/SlyA-like"/>
</dbReference>
<dbReference type="STRING" id="675864.SAMN04489747_0561"/>
<keyword evidence="1" id="KW-0805">Transcription regulation</keyword>
<feature type="domain" description="HTH marR-type" evidence="4">
    <location>
        <begin position="17"/>
        <end position="145"/>
    </location>
</feature>
<dbReference type="InterPro" id="IPR000835">
    <property type="entry name" value="HTH_MarR-typ"/>
</dbReference>
<evidence type="ECO:0000313" key="5">
    <source>
        <dbReference type="EMBL" id="SDD25630.1"/>
    </source>
</evidence>
<dbReference type="AlphaFoldDB" id="A0A1G6T964"/>
<dbReference type="Proteomes" id="UP000198546">
    <property type="component" value="Chromosome i"/>
</dbReference>
<dbReference type="PANTHER" id="PTHR33164">
    <property type="entry name" value="TRANSCRIPTIONAL REGULATOR, MARR FAMILY"/>
    <property type="match status" value="1"/>
</dbReference>
<dbReference type="GO" id="GO:0003700">
    <property type="term" value="F:DNA-binding transcription factor activity"/>
    <property type="evidence" value="ECO:0007669"/>
    <property type="project" value="InterPro"/>
</dbReference>
<dbReference type="Pfam" id="PF12802">
    <property type="entry name" value="MarR_2"/>
    <property type="match status" value="1"/>
</dbReference>
<dbReference type="SMART" id="SM00347">
    <property type="entry name" value="HTH_MARR"/>
    <property type="match status" value="1"/>
</dbReference>
<evidence type="ECO:0000256" key="2">
    <source>
        <dbReference type="ARBA" id="ARBA00023125"/>
    </source>
</evidence>
<dbReference type="EMBL" id="LT629688">
    <property type="protein sequence ID" value="SDD25630.1"/>
    <property type="molecule type" value="Genomic_DNA"/>
</dbReference>
<keyword evidence="2 5" id="KW-0238">DNA-binding</keyword>
<protein>
    <submittedName>
        <fullName evidence="5">DNA-binding transcriptional regulator, MarR family</fullName>
    </submittedName>
</protein>
<dbReference type="OrthoDB" id="8966183at2"/>
<dbReference type="PROSITE" id="PS01117">
    <property type="entry name" value="HTH_MARR_1"/>
    <property type="match status" value="1"/>
</dbReference>